<protein>
    <recommendedName>
        <fullName evidence="4">Reverse transcriptase/retrotransposon-derived protein RNase H-like domain-containing protein</fullName>
    </recommendedName>
</protein>
<dbReference type="PANTHER" id="PTHR48475">
    <property type="entry name" value="RIBONUCLEASE H"/>
    <property type="match status" value="1"/>
</dbReference>
<dbReference type="Gene3D" id="3.30.70.270">
    <property type="match status" value="1"/>
</dbReference>
<sequence>MILNPSKCIFGVSLGKFLGFLVTKRGIEANPDRIQALLSMSSPKNIRKVQQLTGRVAALNKFVSKSDDKCLSFFKILRKNQVVQWNEESKVAFKQLKEYLGLPFLLTVPVAGASYFYDDRPTLETNSPATIKWSIKYLEKALLKWSIKLNEFDIDYKSIMAIKGQAWVNFVTEFKYDISPEPEEILPEVETPDEQNLDETSPDENCL</sequence>
<dbReference type="AlphaFoldDB" id="A0A7J0FBS0"/>
<dbReference type="PANTHER" id="PTHR48475:SF2">
    <property type="entry name" value="RIBONUCLEASE H"/>
    <property type="match status" value="1"/>
</dbReference>
<dbReference type="Proteomes" id="UP000585474">
    <property type="component" value="Unassembled WGS sequence"/>
</dbReference>
<evidence type="ECO:0008006" key="4">
    <source>
        <dbReference type="Google" id="ProtNLM"/>
    </source>
</evidence>
<feature type="region of interest" description="Disordered" evidence="1">
    <location>
        <begin position="183"/>
        <end position="207"/>
    </location>
</feature>
<dbReference type="OrthoDB" id="1712951at2759"/>
<evidence type="ECO:0000313" key="2">
    <source>
        <dbReference type="EMBL" id="GFY95649.1"/>
    </source>
</evidence>
<organism evidence="2 3">
    <name type="scientific">Actinidia rufa</name>
    <dbReference type="NCBI Taxonomy" id="165716"/>
    <lineage>
        <taxon>Eukaryota</taxon>
        <taxon>Viridiplantae</taxon>
        <taxon>Streptophyta</taxon>
        <taxon>Embryophyta</taxon>
        <taxon>Tracheophyta</taxon>
        <taxon>Spermatophyta</taxon>
        <taxon>Magnoliopsida</taxon>
        <taxon>eudicotyledons</taxon>
        <taxon>Gunneridae</taxon>
        <taxon>Pentapetalae</taxon>
        <taxon>asterids</taxon>
        <taxon>Ericales</taxon>
        <taxon>Actinidiaceae</taxon>
        <taxon>Actinidia</taxon>
    </lineage>
</organism>
<reference evidence="2 3" key="1">
    <citation type="submission" date="2019-07" db="EMBL/GenBank/DDBJ databases">
        <title>De Novo Assembly of kiwifruit Actinidia rufa.</title>
        <authorList>
            <person name="Sugita-Konishi S."/>
            <person name="Sato K."/>
            <person name="Mori E."/>
            <person name="Abe Y."/>
            <person name="Kisaki G."/>
            <person name="Hamano K."/>
            <person name="Suezawa K."/>
            <person name="Otani M."/>
            <person name="Fukuda T."/>
            <person name="Manabe T."/>
            <person name="Gomi K."/>
            <person name="Tabuchi M."/>
            <person name="Akimitsu K."/>
            <person name="Kataoka I."/>
        </authorList>
    </citation>
    <scope>NUCLEOTIDE SEQUENCE [LARGE SCALE GENOMIC DNA]</scope>
    <source>
        <strain evidence="3">cv. Fuchu</strain>
    </source>
</reference>
<evidence type="ECO:0000256" key="1">
    <source>
        <dbReference type="SAM" id="MobiDB-lite"/>
    </source>
</evidence>
<proteinExistence type="predicted"/>
<dbReference type="InterPro" id="IPR043128">
    <property type="entry name" value="Rev_trsase/Diguanyl_cyclase"/>
</dbReference>
<evidence type="ECO:0000313" key="3">
    <source>
        <dbReference type="Proteomes" id="UP000585474"/>
    </source>
</evidence>
<dbReference type="SUPFAM" id="SSF56672">
    <property type="entry name" value="DNA/RNA polymerases"/>
    <property type="match status" value="1"/>
</dbReference>
<name>A0A7J0FBS0_9ERIC</name>
<comment type="caution">
    <text evidence="2">The sequence shown here is derived from an EMBL/GenBank/DDBJ whole genome shotgun (WGS) entry which is preliminary data.</text>
</comment>
<keyword evidence="3" id="KW-1185">Reference proteome</keyword>
<dbReference type="InterPro" id="IPR043502">
    <property type="entry name" value="DNA/RNA_pol_sf"/>
</dbReference>
<gene>
    <name evidence="2" type="ORF">Acr_10g0010340</name>
</gene>
<accession>A0A7J0FBS0</accession>
<dbReference type="EMBL" id="BJWL01000010">
    <property type="protein sequence ID" value="GFY95649.1"/>
    <property type="molecule type" value="Genomic_DNA"/>
</dbReference>